<gene>
    <name evidence="2" type="ORF">LSALG_LOCUS9955</name>
</gene>
<reference evidence="2" key="1">
    <citation type="submission" date="2023-04" db="EMBL/GenBank/DDBJ databases">
        <authorList>
            <person name="Vijverberg K."/>
            <person name="Xiong W."/>
            <person name="Schranz E."/>
        </authorList>
    </citation>
    <scope>NUCLEOTIDE SEQUENCE</scope>
</reference>
<dbReference type="PANTHER" id="PTHR43725:SF15">
    <property type="entry name" value="BIFUNCTIONAL UDP-GLUCOSE 4-EPIMERASE AND UDP-XYLOSE 4-EPIMERASE 1"/>
    <property type="match status" value="1"/>
</dbReference>
<organism evidence="2 3">
    <name type="scientific">Lactuca saligna</name>
    <name type="common">Willowleaf lettuce</name>
    <dbReference type="NCBI Taxonomy" id="75948"/>
    <lineage>
        <taxon>Eukaryota</taxon>
        <taxon>Viridiplantae</taxon>
        <taxon>Streptophyta</taxon>
        <taxon>Embryophyta</taxon>
        <taxon>Tracheophyta</taxon>
        <taxon>Spermatophyta</taxon>
        <taxon>Magnoliopsida</taxon>
        <taxon>eudicotyledons</taxon>
        <taxon>Gunneridae</taxon>
        <taxon>Pentapetalae</taxon>
        <taxon>asterids</taxon>
        <taxon>campanulids</taxon>
        <taxon>Asterales</taxon>
        <taxon>Asteraceae</taxon>
        <taxon>Cichorioideae</taxon>
        <taxon>Cichorieae</taxon>
        <taxon>Lactucinae</taxon>
        <taxon>Lactuca</taxon>
    </lineage>
</organism>
<dbReference type="GO" id="GO:0005996">
    <property type="term" value="P:monosaccharide metabolic process"/>
    <property type="evidence" value="ECO:0007669"/>
    <property type="project" value="TreeGrafter"/>
</dbReference>
<dbReference type="EMBL" id="OX465077">
    <property type="protein sequence ID" value="CAI9269587.1"/>
    <property type="molecule type" value="Genomic_DNA"/>
</dbReference>
<feature type="compositionally biased region" description="Pro residues" evidence="1">
    <location>
        <begin position="75"/>
        <end position="85"/>
    </location>
</feature>
<dbReference type="GO" id="GO:0005829">
    <property type="term" value="C:cytosol"/>
    <property type="evidence" value="ECO:0007669"/>
    <property type="project" value="TreeGrafter"/>
</dbReference>
<evidence type="ECO:0000313" key="2">
    <source>
        <dbReference type="EMBL" id="CAI9269587.1"/>
    </source>
</evidence>
<dbReference type="Gene3D" id="3.40.50.720">
    <property type="entry name" value="NAD(P)-binding Rossmann-like Domain"/>
    <property type="match status" value="1"/>
</dbReference>
<evidence type="ECO:0000256" key="1">
    <source>
        <dbReference type="SAM" id="MobiDB-lite"/>
    </source>
</evidence>
<sequence length="160" mass="17600">MTSTPTKPLTLTSLVGCRHTIDLHCRTSQTSPSSIPIEIPSPISSNRFHLPLSQRRKTISRLSSDSIKPFDYTSSPPPEAPPLPGPHGACSSCCSELSYADPTWFLKEITRDIHSADGEWRIILLRYFNPIGAHESGKLGEDPIGIPNNLMPYTQKLSSC</sequence>
<proteinExistence type="predicted"/>
<dbReference type="Gene3D" id="3.90.25.10">
    <property type="entry name" value="UDP-galactose 4-epimerase, domain 1"/>
    <property type="match status" value="1"/>
</dbReference>
<feature type="region of interest" description="Disordered" evidence="1">
    <location>
        <begin position="59"/>
        <end position="85"/>
    </location>
</feature>
<dbReference type="AlphaFoldDB" id="A0AA35VTZ9"/>
<accession>A0AA35VTZ9</accession>
<dbReference type="Proteomes" id="UP001177003">
    <property type="component" value="Chromosome 1"/>
</dbReference>
<name>A0AA35VTZ9_LACSI</name>
<keyword evidence="3" id="KW-1185">Reference proteome</keyword>
<dbReference type="PANTHER" id="PTHR43725">
    <property type="entry name" value="UDP-GLUCOSE 4-EPIMERASE"/>
    <property type="match status" value="1"/>
</dbReference>
<evidence type="ECO:0000313" key="3">
    <source>
        <dbReference type="Proteomes" id="UP001177003"/>
    </source>
</evidence>
<dbReference type="GO" id="GO:0003978">
    <property type="term" value="F:UDP-glucose 4-epimerase activity"/>
    <property type="evidence" value="ECO:0007669"/>
    <property type="project" value="TreeGrafter"/>
</dbReference>
<protein>
    <submittedName>
        <fullName evidence="2">Uncharacterized protein</fullName>
    </submittedName>
</protein>